<evidence type="ECO:0000313" key="2">
    <source>
        <dbReference type="Proteomes" id="UP001055439"/>
    </source>
</evidence>
<dbReference type="EMBL" id="CP097503">
    <property type="protein sequence ID" value="URD82595.1"/>
    <property type="molecule type" value="Genomic_DNA"/>
</dbReference>
<proteinExistence type="predicted"/>
<evidence type="ECO:0000313" key="1">
    <source>
        <dbReference type="EMBL" id="URD82595.1"/>
    </source>
</evidence>
<organism evidence="1 2">
    <name type="scientific">Musa troglodytarum</name>
    <name type="common">fe'i banana</name>
    <dbReference type="NCBI Taxonomy" id="320322"/>
    <lineage>
        <taxon>Eukaryota</taxon>
        <taxon>Viridiplantae</taxon>
        <taxon>Streptophyta</taxon>
        <taxon>Embryophyta</taxon>
        <taxon>Tracheophyta</taxon>
        <taxon>Spermatophyta</taxon>
        <taxon>Magnoliopsida</taxon>
        <taxon>Liliopsida</taxon>
        <taxon>Zingiberales</taxon>
        <taxon>Musaceae</taxon>
        <taxon>Musa</taxon>
    </lineage>
</organism>
<dbReference type="AlphaFoldDB" id="A0A9E7EU11"/>
<gene>
    <name evidence="1" type="ORF">MUK42_02563</name>
</gene>
<accession>A0A9E7EU11</accession>
<sequence length="108" mass="12132">MHAELVTNVSAFDAVVRSWIARRICQMWVIGECQSGSSCRFGVAESTHVTIQRRMQEWFISWTPSFKALWSVPSLRSALAFQLFDEMTSTVAACRSTVAPCHYETAPA</sequence>
<protein>
    <submittedName>
        <fullName evidence="1">Uncharacterized protein</fullName>
    </submittedName>
</protein>
<keyword evidence="2" id="KW-1185">Reference proteome</keyword>
<name>A0A9E7EU11_9LILI</name>
<dbReference type="Proteomes" id="UP001055439">
    <property type="component" value="Chromosome 10"/>
</dbReference>
<reference evidence="1" key="1">
    <citation type="submission" date="2022-05" db="EMBL/GenBank/DDBJ databases">
        <title>The Musa troglodytarum L. genome provides insights into the mechanism of non-climacteric behaviour and enrichment of carotenoids.</title>
        <authorList>
            <person name="Wang J."/>
        </authorList>
    </citation>
    <scope>NUCLEOTIDE SEQUENCE</scope>
    <source>
        <tissue evidence="1">Leaf</tissue>
    </source>
</reference>